<gene>
    <name evidence="1" type="ORF">FA95DRAFT_1684268</name>
</gene>
<name>A0ACB8R5T5_9AGAM</name>
<evidence type="ECO:0000313" key="2">
    <source>
        <dbReference type="Proteomes" id="UP000814033"/>
    </source>
</evidence>
<reference evidence="1" key="1">
    <citation type="submission" date="2021-02" db="EMBL/GenBank/DDBJ databases">
        <authorList>
            <consortium name="DOE Joint Genome Institute"/>
            <person name="Ahrendt S."/>
            <person name="Looney B.P."/>
            <person name="Miyauchi S."/>
            <person name="Morin E."/>
            <person name="Drula E."/>
            <person name="Courty P.E."/>
            <person name="Chicoki N."/>
            <person name="Fauchery L."/>
            <person name="Kohler A."/>
            <person name="Kuo A."/>
            <person name="Labutti K."/>
            <person name="Pangilinan J."/>
            <person name="Lipzen A."/>
            <person name="Riley R."/>
            <person name="Andreopoulos W."/>
            <person name="He G."/>
            <person name="Johnson J."/>
            <person name="Barry K.W."/>
            <person name="Grigoriev I.V."/>
            <person name="Nagy L."/>
            <person name="Hibbett D."/>
            <person name="Henrissat B."/>
            <person name="Matheny P.B."/>
            <person name="Labbe J."/>
            <person name="Martin F."/>
        </authorList>
    </citation>
    <scope>NUCLEOTIDE SEQUENCE</scope>
    <source>
        <strain evidence="1">FP105234-sp</strain>
    </source>
</reference>
<dbReference type="EMBL" id="MU276297">
    <property type="protein sequence ID" value="KAI0039504.1"/>
    <property type="molecule type" value="Genomic_DNA"/>
</dbReference>
<dbReference type="Proteomes" id="UP000814033">
    <property type="component" value="Unassembled WGS sequence"/>
</dbReference>
<organism evidence="1 2">
    <name type="scientific">Auriscalpium vulgare</name>
    <dbReference type="NCBI Taxonomy" id="40419"/>
    <lineage>
        <taxon>Eukaryota</taxon>
        <taxon>Fungi</taxon>
        <taxon>Dikarya</taxon>
        <taxon>Basidiomycota</taxon>
        <taxon>Agaricomycotina</taxon>
        <taxon>Agaricomycetes</taxon>
        <taxon>Russulales</taxon>
        <taxon>Auriscalpiaceae</taxon>
        <taxon>Auriscalpium</taxon>
    </lineage>
</organism>
<reference evidence="1" key="2">
    <citation type="journal article" date="2022" name="New Phytol.">
        <title>Evolutionary transition to the ectomycorrhizal habit in the genomes of a hyperdiverse lineage of mushroom-forming fungi.</title>
        <authorList>
            <person name="Looney B."/>
            <person name="Miyauchi S."/>
            <person name="Morin E."/>
            <person name="Drula E."/>
            <person name="Courty P.E."/>
            <person name="Kohler A."/>
            <person name="Kuo A."/>
            <person name="LaButti K."/>
            <person name="Pangilinan J."/>
            <person name="Lipzen A."/>
            <person name="Riley R."/>
            <person name="Andreopoulos W."/>
            <person name="He G."/>
            <person name="Johnson J."/>
            <person name="Nolan M."/>
            <person name="Tritt A."/>
            <person name="Barry K.W."/>
            <person name="Grigoriev I.V."/>
            <person name="Nagy L.G."/>
            <person name="Hibbett D."/>
            <person name="Henrissat B."/>
            <person name="Matheny P.B."/>
            <person name="Labbe J."/>
            <person name="Martin F.M."/>
        </authorList>
    </citation>
    <scope>NUCLEOTIDE SEQUENCE</scope>
    <source>
        <strain evidence="1">FP105234-sp</strain>
    </source>
</reference>
<protein>
    <submittedName>
        <fullName evidence="1">Uncharacterized protein</fullName>
    </submittedName>
</protein>
<evidence type="ECO:0000313" key="1">
    <source>
        <dbReference type="EMBL" id="KAI0039504.1"/>
    </source>
</evidence>
<accession>A0ACB8R5T5</accession>
<sequence length="394" mass="43780">MLSPVRTGALRAPRLVRAIAAQPAFPVPSSASESRPPRRSSPSEQPKRPYDPQYSPRVTTVFDQRPYMPPDPAVLRRSIFLRVSLGISSIADAMTLTRAVERKYGAVSEIVFPRDPDFVSRYQPFFWVVFQDAAVREQFPAGEWTTIQVRLPPTQLGDGGLGLDVLQDIMAPTNREPDVDLLEGPEEWPVAEVRIGHAKSIPMFGQPSYDYKKYKERMAEAWTKWGGFSTRSPGQLPEPHADAVDLAPSPNLHAVTQKWAKVHSRKSRPPATVDEVNDADTVIQQELDTQPTDEWVPLPDTSSTPDEPVPAPEPSAPEEERGPPVATKLSRRERILMLARQNARTPLPKREDPPAAPAASPTPELQEAAEEAAEAKKSQTIRERLLKLVGRGHF</sequence>
<proteinExistence type="predicted"/>
<keyword evidence="2" id="KW-1185">Reference proteome</keyword>
<comment type="caution">
    <text evidence="1">The sequence shown here is derived from an EMBL/GenBank/DDBJ whole genome shotgun (WGS) entry which is preliminary data.</text>
</comment>